<dbReference type="Proteomes" id="UP000006222">
    <property type="component" value="Unassembled WGS sequence"/>
</dbReference>
<dbReference type="PATRIC" id="fig|991778.3.peg.3211"/>
<dbReference type="EMBL" id="AFAR01000167">
    <property type="protein sequence ID" value="EGF27019.1"/>
    <property type="molecule type" value="Genomic_DNA"/>
</dbReference>
<gene>
    <name evidence="1" type="ORF">RBWH47_05609</name>
</gene>
<protein>
    <submittedName>
        <fullName evidence="1">Uncharacterized protein</fullName>
    </submittedName>
</protein>
<reference evidence="1 2" key="1">
    <citation type="journal article" date="2013" name="Mar. Genomics">
        <title>Expression of sulfatases in Rhodopirellula baltica and the diversity of sulfatases in the genus Rhodopirellula.</title>
        <authorList>
            <person name="Wegner C.E."/>
            <person name="Richter-Heitmann T."/>
            <person name="Klindworth A."/>
            <person name="Klockow C."/>
            <person name="Richter M."/>
            <person name="Achstetter T."/>
            <person name="Glockner F.O."/>
            <person name="Harder J."/>
        </authorList>
    </citation>
    <scope>NUCLEOTIDE SEQUENCE [LARGE SCALE GENOMIC DNA]</scope>
    <source>
        <strain evidence="1 2">WH47</strain>
    </source>
</reference>
<evidence type="ECO:0000313" key="2">
    <source>
        <dbReference type="Proteomes" id="UP000006222"/>
    </source>
</evidence>
<accession>F2ATH9</accession>
<comment type="caution">
    <text evidence="1">The sequence shown here is derived from an EMBL/GenBank/DDBJ whole genome shotgun (WGS) entry which is preliminary data.</text>
</comment>
<evidence type="ECO:0000313" key="1">
    <source>
        <dbReference type="EMBL" id="EGF27019.1"/>
    </source>
</evidence>
<sequence length="40" mass="4496">MLFLLKATSNVLRDPQNNAIVEMAQKDVLAECFFNVKGNI</sequence>
<proteinExistence type="predicted"/>
<organism evidence="1 2">
    <name type="scientific">Rhodopirellula baltica WH47</name>
    <dbReference type="NCBI Taxonomy" id="991778"/>
    <lineage>
        <taxon>Bacteria</taxon>
        <taxon>Pseudomonadati</taxon>
        <taxon>Planctomycetota</taxon>
        <taxon>Planctomycetia</taxon>
        <taxon>Pirellulales</taxon>
        <taxon>Pirellulaceae</taxon>
        <taxon>Rhodopirellula</taxon>
    </lineage>
</organism>
<dbReference type="AlphaFoldDB" id="F2ATH9"/>
<name>F2ATH9_RHOBT</name>